<evidence type="ECO:0000313" key="1">
    <source>
        <dbReference type="EMBL" id="KEO81427.1"/>
    </source>
</evidence>
<dbReference type="Proteomes" id="UP000027931">
    <property type="component" value="Unassembled WGS sequence"/>
</dbReference>
<dbReference type="AlphaFoldDB" id="A0A074M5Y4"/>
<reference evidence="1 2" key="1">
    <citation type="journal article" date="2013" name="Int. J. Syst. Evol. Microbiol.">
        <title>Tumebacillus flagellatus sp. nov., an alpha-amylase/pullulanase-producing bacterium isolated from cassava wastewater.</title>
        <authorList>
            <person name="Wang Q."/>
            <person name="Xie N."/>
            <person name="Qin Y."/>
            <person name="Shen N."/>
            <person name="Zhu J."/>
            <person name="Mi H."/>
            <person name="Huang R."/>
        </authorList>
    </citation>
    <scope>NUCLEOTIDE SEQUENCE [LARGE SCALE GENOMIC DNA]</scope>
    <source>
        <strain evidence="1 2">GST4</strain>
    </source>
</reference>
<name>A0A074M5Y4_9BACL</name>
<proteinExistence type="predicted"/>
<evidence type="ECO:0008006" key="3">
    <source>
        <dbReference type="Google" id="ProtNLM"/>
    </source>
</evidence>
<gene>
    <name evidence="1" type="ORF">EL26_21065</name>
</gene>
<sequence length="165" mass="18896">MEEEEMSDNLCTKHEVAQRFDVYVDTAQKWMALLAKGGFPFTKVGQARAIHEKDLSVIDEFVRLRKNGIKTEEAAVLAVSHWKGRKSDGDHGPHHSGEDRGLHILLEMFQPDHLKCILLELAPQRDTSLEDMIASIDKRRLKEALLERLSDREVRDVCKRFVCCA</sequence>
<accession>A0A074M5Y4</accession>
<evidence type="ECO:0000313" key="2">
    <source>
        <dbReference type="Proteomes" id="UP000027931"/>
    </source>
</evidence>
<organism evidence="1 2">
    <name type="scientific">Tumebacillus flagellatus</name>
    <dbReference type="NCBI Taxonomy" id="1157490"/>
    <lineage>
        <taxon>Bacteria</taxon>
        <taxon>Bacillati</taxon>
        <taxon>Bacillota</taxon>
        <taxon>Bacilli</taxon>
        <taxon>Bacillales</taxon>
        <taxon>Alicyclobacillaceae</taxon>
        <taxon>Tumebacillus</taxon>
    </lineage>
</organism>
<comment type="caution">
    <text evidence="1">The sequence shown here is derived from an EMBL/GenBank/DDBJ whole genome shotgun (WGS) entry which is preliminary data.</text>
</comment>
<protein>
    <recommendedName>
        <fullName evidence="3">DNA-binding protein</fullName>
    </recommendedName>
</protein>
<keyword evidence="2" id="KW-1185">Reference proteome</keyword>
<dbReference type="EMBL" id="JMIR01000038">
    <property type="protein sequence ID" value="KEO81427.1"/>
    <property type="molecule type" value="Genomic_DNA"/>
</dbReference>
<dbReference type="STRING" id="1157490.EL26_21065"/>